<dbReference type="PANTHER" id="PTHR33481:SF1">
    <property type="entry name" value="ENDONUCLEASE_EXONUCLEASE_PHOSPHATASE DOMAIN-CONTAINING PROTEIN-RELATED"/>
    <property type="match status" value="1"/>
</dbReference>
<feature type="domain" description="RNase H type-1" evidence="2">
    <location>
        <begin position="507"/>
        <end position="642"/>
    </location>
</feature>
<keyword evidence="1" id="KW-0472">Membrane</keyword>
<dbReference type="InterPro" id="IPR002156">
    <property type="entry name" value="RNaseH_domain"/>
</dbReference>
<keyword evidence="1" id="KW-1133">Transmembrane helix</keyword>
<evidence type="ECO:0000313" key="3">
    <source>
        <dbReference type="EMBL" id="KAF7371808.1"/>
    </source>
</evidence>
<keyword evidence="4" id="KW-1185">Reference proteome</keyword>
<organism evidence="3 4">
    <name type="scientific">Mycena venus</name>
    <dbReference type="NCBI Taxonomy" id="2733690"/>
    <lineage>
        <taxon>Eukaryota</taxon>
        <taxon>Fungi</taxon>
        <taxon>Dikarya</taxon>
        <taxon>Basidiomycota</taxon>
        <taxon>Agaricomycotina</taxon>
        <taxon>Agaricomycetes</taxon>
        <taxon>Agaricomycetidae</taxon>
        <taxon>Agaricales</taxon>
        <taxon>Marasmiineae</taxon>
        <taxon>Mycenaceae</taxon>
        <taxon>Mycena</taxon>
    </lineage>
</organism>
<sequence length="783" mass="84707">MTPKAWRPVENYEHILAKPLKRLVADRLSFDAESLGFLEEAQHGSHPGHSTLQAVDGGLQPYLAPGGNRGDGVPGVFATTHSMGRLVPYAITSLLWLLTEFGSALSVILFLIYINRLLRRLKAIGVFVSWSYGFIEDTNIRTASKSASQNVLVLNKAAVIAADWAKADGTTFDHPKSELLHHSPGRADLSSYVVTFDGITIHPSEVVKWVGVWLDSRLTGDVHIKSRAASAVRALNAALTLTHAVWGLKPLMVRDLANTVVLPRADYGVSSLFPLPMSSLKPLERVNKTMARCITGMYRTTSLAALEKEAALLPAPLQLERSLLHRLAGYLYLPQTLSCPRQEMHIAHQPFTSLNVYRLFAGRPSSRLEAPGFVDVKVASPTDVMMGTCVDPEGSGVRGRRGGAVTERYALGLSPPLGDRKVLVTAPPASDAAFPFQSLSPARTHTPRVPAQALPASDLQDPDLTLSLEPIVPIYAPPWVGPLPVNTIIPSQTSALAILKEFLADPRFTSATWFTDGSLLGGLAGGAAVWVRDGRVVEQILLPLGKGQVVEGEIEGLVRATEHALALGAIHILVVSDSQASLQGVLSTSPRSGQFRAIQYDRIVRDAMLHSPVLRITNLWTPAHVGTVGNEFADDAAKTATLLPPPPCIPVSLTTCKRAITELILSRWNDMRKCATTSRGLRDIDNSPPSLILRSPYLSSSARADISILSQLRTDFSSLNAHRFRCRLTASPACDACGAPKETRAHFLPARRGSTFVARYSSPHTRLPNSVLLTSEPFSTTLT</sequence>
<dbReference type="GO" id="GO:0004523">
    <property type="term" value="F:RNA-DNA hybrid ribonuclease activity"/>
    <property type="evidence" value="ECO:0007669"/>
    <property type="project" value="InterPro"/>
</dbReference>
<dbReference type="Proteomes" id="UP000620124">
    <property type="component" value="Unassembled WGS sequence"/>
</dbReference>
<dbReference type="EMBL" id="JACAZI010000001">
    <property type="protein sequence ID" value="KAF7371808.1"/>
    <property type="molecule type" value="Genomic_DNA"/>
</dbReference>
<dbReference type="PANTHER" id="PTHR33481">
    <property type="entry name" value="REVERSE TRANSCRIPTASE"/>
    <property type="match status" value="1"/>
</dbReference>
<keyword evidence="3" id="KW-0695">RNA-directed DNA polymerase</keyword>
<gene>
    <name evidence="3" type="ORF">MVEN_00037500</name>
</gene>
<dbReference type="OrthoDB" id="3064122at2759"/>
<keyword evidence="1" id="KW-0812">Transmembrane</keyword>
<protein>
    <submittedName>
        <fullName evidence="3">Reverse transcriptase</fullName>
    </submittedName>
</protein>
<evidence type="ECO:0000259" key="2">
    <source>
        <dbReference type="PROSITE" id="PS50879"/>
    </source>
</evidence>
<keyword evidence="3" id="KW-0808">Transferase</keyword>
<dbReference type="Gene3D" id="3.30.420.10">
    <property type="entry name" value="Ribonuclease H-like superfamily/Ribonuclease H"/>
    <property type="match status" value="1"/>
</dbReference>
<accession>A0A8H6Z3A3</accession>
<feature type="transmembrane region" description="Helical" evidence="1">
    <location>
        <begin position="89"/>
        <end position="114"/>
    </location>
</feature>
<evidence type="ECO:0000313" key="4">
    <source>
        <dbReference type="Proteomes" id="UP000620124"/>
    </source>
</evidence>
<keyword evidence="3" id="KW-0548">Nucleotidyltransferase</keyword>
<proteinExistence type="predicted"/>
<dbReference type="InterPro" id="IPR036397">
    <property type="entry name" value="RNaseH_sf"/>
</dbReference>
<dbReference type="Pfam" id="PF00075">
    <property type="entry name" value="RNase_H"/>
    <property type="match status" value="1"/>
</dbReference>
<comment type="caution">
    <text evidence="3">The sequence shown here is derived from an EMBL/GenBank/DDBJ whole genome shotgun (WGS) entry which is preliminary data.</text>
</comment>
<dbReference type="AlphaFoldDB" id="A0A8H6Z3A3"/>
<name>A0A8H6Z3A3_9AGAR</name>
<dbReference type="InterPro" id="IPR012337">
    <property type="entry name" value="RNaseH-like_sf"/>
</dbReference>
<evidence type="ECO:0000256" key="1">
    <source>
        <dbReference type="SAM" id="Phobius"/>
    </source>
</evidence>
<dbReference type="SUPFAM" id="SSF53098">
    <property type="entry name" value="Ribonuclease H-like"/>
    <property type="match status" value="1"/>
</dbReference>
<dbReference type="CDD" id="cd09276">
    <property type="entry name" value="Rnase_HI_RT_non_LTR"/>
    <property type="match status" value="1"/>
</dbReference>
<dbReference type="GO" id="GO:0003676">
    <property type="term" value="F:nucleic acid binding"/>
    <property type="evidence" value="ECO:0007669"/>
    <property type="project" value="InterPro"/>
</dbReference>
<dbReference type="GO" id="GO:0003964">
    <property type="term" value="F:RNA-directed DNA polymerase activity"/>
    <property type="evidence" value="ECO:0007669"/>
    <property type="project" value="UniProtKB-KW"/>
</dbReference>
<dbReference type="PROSITE" id="PS50879">
    <property type="entry name" value="RNASE_H_1"/>
    <property type="match status" value="1"/>
</dbReference>
<reference evidence="3" key="1">
    <citation type="submission" date="2020-05" db="EMBL/GenBank/DDBJ databases">
        <title>Mycena genomes resolve the evolution of fungal bioluminescence.</title>
        <authorList>
            <person name="Tsai I.J."/>
        </authorList>
    </citation>
    <scope>NUCLEOTIDE SEQUENCE</scope>
    <source>
        <strain evidence="3">CCC161011</strain>
    </source>
</reference>